<keyword evidence="5 6" id="KW-0472">Membrane</keyword>
<dbReference type="InterPro" id="IPR018588">
    <property type="entry name" value="Dihaem_cytochrome-c"/>
</dbReference>
<dbReference type="GO" id="GO:0009055">
    <property type="term" value="F:electron transfer activity"/>
    <property type="evidence" value="ECO:0007669"/>
    <property type="project" value="InterPro"/>
</dbReference>
<feature type="transmembrane region" description="Helical" evidence="6">
    <location>
        <begin position="104"/>
        <end position="127"/>
    </location>
</feature>
<keyword evidence="2" id="KW-1003">Cell membrane</keyword>
<evidence type="ECO:0000313" key="9">
    <source>
        <dbReference type="Proteomes" id="UP000076962"/>
    </source>
</evidence>
<feature type="transmembrane region" description="Helical" evidence="6">
    <location>
        <begin position="204"/>
        <end position="225"/>
    </location>
</feature>
<feature type="transmembrane region" description="Helical" evidence="6">
    <location>
        <begin position="48"/>
        <end position="66"/>
    </location>
</feature>
<name>A0A176S6W1_9GAMM</name>
<dbReference type="InterPro" id="IPR016174">
    <property type="entry name" value="Di-haem_cyt_TM"/>
</dbReference>
<evidence type="ECO:0000256" key="6">
    <source>
        <dbReference type="SAM" id="Phobius"/>
    </source>
</evidence>
<keyword evidence="9" id="KW-1185">Reference proteome</keyword>
<dbReference type="SUPFAM" id="SSF81342">
    <property type="entry name" value="Transmembrane di-heme cytochromes"/>
    <property type="match status" value="1"/>
</dbReference>
<dbReference type="Gene3D" id="1.20.950.20">
    <property type="entry name" value="Transmembrane di-heme cytochromes, Chain C"/>
    <property type="match status" value="1"/>
</dbReference>
<comment type="subcellular location">
    <subcellularLocation>
        <location evidence="1">Cell membrane</location>
        <topology evidence="1">Multi-pass membrane protein</topology>
    </subcellularLocation>
</comment>
<evidence type="ECO:0000313" key="8">
    <source>
        <dbReference type="EMBL" id="OAD23589.1"/>
    </source>
</evidence>
<dbReference type="Pfam" id="PF01292">
    <property type="entry name" value="Ni_hydr_CYTB"/>
    <property type="match status" value="1"/>
</dbReference>
<dbReference type="PANTHER" id="PTHR30485">
    <property type="entry name" value="NI/FE-HYDROGENASE 1 B-TYPE CYTOCHROME SUBUNIT"/>
    <property type="match status" value="1"/>
</dbReference>
<feature type="domain" description="Cytochrome b561 bacterial/Ni-hydrogenase" evidence="7">
    <location>
        <begin position="15"/>
        <end position="188"/>
    </location>
</feature>
<gene>
    <name evidence="8" type="ORF">THIOM_000576</name>
</gene>
<feature type="transmembrane region" description="Helical" evidence="6">
    <location>
        <begin position="21"/>
        <end position="36"/>
    </location>
</feature>
<protein>
    <submittedName>
        <fullName evidence="8">Cytochrome B561</fullName>
    </submittedName>
</protein>
<dbReference type="GO" id="GO:0022904">
    <property type="term" value="P:respiratory electron transport chain"/>
    <property type="evidence" value="ECO:0007669"/>
    <property type="project" value="InterPro"/>
</dbReference>
<dbReference type="Proteomes" id="UP000076962">
    <property type="component" value="Unassembled WGS sequence"/>
</dbReference>
<dbReference type="PANTHER" id="PTHR30485:SF2">
    <property type="entry name" value="BLL0597 PROTEIN"/>
    <property type="match status" value="1"/>
</dbReference>
<dbReference type="GO" id="GO:0005886">
    <property type="term" value="C:plasma membrane"/>
    <property type="evidence" value="ECO:0007669"/>
    <property type="project" value="UniProtKB-SubCell"/>
</dbReference>
<keyword evidence="4 6" id="KW-1133">Transmembrane helix</keyword>
<evidence type="ECO:0000259" key="7">
    <source>
        <dbReference type="Pfam" id="PF01292"/>
    </source>
</evidence>
<feature type="transmembrane region" description="Helical" evidence="6">
    <location>
        <begin position="154"/>
        <end position="176"/>
    </location>
</feature>
<dbReference type="InterPro" id="IPR051542">
    <property type="entry name" value="Hydrogenase_cytochrome"/>
</dbReference>
<dbReference type="InterPro" id="IPR011577">
    <property type="entry name" value="Cyt_b561_bac/Ni-Hgenase"/>
</dbReference>
<evidence type="ECO:0000256" key="3">
    <source>
        <dbReference type="ARBA" id="ARBA00022692"/>
    </source>
</evidence>
<evidence type="ECO:0000256" key="5">
    <source>
        <dbReference type="ARBA" id="ARBA00023136"/>
    </source>
</evidence>
<dbReference type="AlphaFoldDB" id="A0A176S6W1"/>
<dbReference type="Pfam" id="PF09626">
    <property type="entry name" value="DHC"/>
    <property type="match status" value="1"/>
</dbReference>
<comment type="caution">
    <text evidence="8">The sequence shown here is derived from an EMBL/GenBank/DDBJ whole genome shotgun (WGS) entry which is preliminary data.</text>
</comment>
<evidence type="ECO:0000256" key="2">
    <source>
        <dbReference type="ARBA" id="ARBA00022475"/>
    </source>
</evidence>
<accession>A0A176S6W1</accession>
<evidence type="ECO:0000256" key="1">
    <source>
        <dbReference type="ARBA" id="ARBA00004651"/>
    </source>
</evidence>
<evidence type="ECO:0000256" key="4">
    <source>
        <dbReference type="ARBA" id="ARBA00022989"/>
    </source>
</evidence>
<organism evidence="8 9">
    <name type="scientific">Candidatus Thiomargarita nelsonii</name>
    <dbReference type="NCBI Taxonomy" id="1003181"/>
    <lineage>
        <taxon>Bacteria</taxon>
        <taxon>Pseudomonadati</taxon>
        <taxon>Pseudomonadota</taxon>
        <taxon>Gammaproteobacteria</taxon>
        <taxon>Thiotrichales</taxon>
        <taxon>Thiotrichaceae</taxon>
        <taxon>Thiomargarita</taxon>
    </lineage>
</organism>
<dbReference type="GO" id="GO:0020037">
    <property type="term" value="F:heme binding"/>
    <property type="evidence" value="ECO:0007669"/>
    <property type="project" value="TreeGrafter"/>
</dbReference>
<keyword evidence="3 6" id="KW-0812">Transmembrane</keyword>
<proteinExistence type="predicted"/>
<sequence length="368" mass="41437">MLSATDTSTHRIRIWDLPTRLFHWLLVCAFILAWLSQGDDRYLEVHVFSGYLFLGLLGFRVLWGLIGSHYAQLSRFAFGWRTVWEYLKTLPTPQRQHFLGHNPAGSWAVFAILGLGLFVSLTGLLALGGEERHGPFAGMISFALGEIFRQWHEVTAWLMLGLIGIHIVGVLIESGLYRENLIKAMITGFKTTTVQQTCAPRHGLTAALLILAVLAGSSGYFSGYLNQPYLPFLGPVLPDNALWREECGDCHLAYHPTLLPARSWQRMLAEQDDHFGEDLYLDDETKAEIHTFLVENAAESGLTEAAWKINRSTPPVQSPLRLTETPFWREQHQNIADEIWQHFEVNWKGNCGACHLDAEPAAIGVEQC</sequence>
<reference evidence="8 9" key="1">
    <citation type="submission" date="2016-05" db="EMBL/GenBank/DDBJ databases">
        <title>Single-cell genome of chain-forming Candidatus Thiomargarita nelsonii and comparison to other large sulfur-oxidizing bacteria.</title>
        <authorList>
            <person name="Winkel M."/>
            <person name="Salman V."/>
            <person name="Woyke T."/>
            <person name="Schulz-Vogt H."/>
            <person name="Richter M."/>
            <person name="Flood B."/>
            <person name="Bailey J."/>
            <person name="Amann R."/>
            <person name="Mussmann M."/>
        </authorList>
    </citation>
    <scope>NUCLEOTIDE SEQUENCE [LARGE SCALE GENOMIC DNA]</scope>
    <source>
        <strain evidence="8 9">THI036</strain>
    </source>
</reference>
<dbReference type="EMBL" id="LUTY01000278">
    <property type="protein sequence ID" value="OAD23589.1"/>
    <property type="molecule type" value="Genomic_DNA"/>
</dbReference>